<dbReference type="AlphaFoldDB" id="A0A540NAD8"/>
<organism evidence="1 2">
    <name type="scientific">Malus baccata</name>
    <name type="common">Siberian crab apple</name>
    <name type="synonym">Pyrus baccata</name>
    <dbReference type="NCBI Taxonomy" id="106549"/>
    <lineage>
        <taxon>Eukaryota</taxon>
        <taxon>Viridiplantae</taxon>
        <taxon>Streptophyta</taxon>
        <taxon>Embryophyta</taxon>
        <taxon>Tracheophyta</taxon>
        <taxon>Spermatophyta</taxon>
        <taxon>Magnoliopsida</taxon>
        <taxon>eudicotyledons</taxon>
        <taxon>Gunneridae</taxon>
        <taxon>Pentapetalae</taxon>
        <taxon>rosids</taxon>
        <taxon>fabids</taxon>
        <taxon>Rosales</taxon>
        <taxon>Rosaceae</taxon>
        <taxon>Amygdaloideae</taxon>
        <taxon>Maleae</taxon>
        <taxon>Malus</taxon>
    </lineage>
</organism>
<evidence type="ECO:0000313" key="2">
    <source>
        <dbReference type="Proteomes" id="UP000315295"/>
    </source>
</evidence>
<proteinExistence type="predicted"/>
<reference evidence="1 2" key="1">
    <citation type="journal article" date="2019" name="G3 (Bethesda)">
        <title>Sequencing of a Wild Apple (Malus baccata) Genome Unravels the Differences Between Cultivated and Wild Apple Species Regarding Disease Resistance and Cold Tolerance.</title>
        <authorList>
            <person name="Chen X."/>
        </authorList>
    </citation>
    <scope>NUCLEOTIDE SEQUENCE [LARGE SCALE GENOMIC DNA]</scope>
    <source>
        <strain evidence="2">cv. Shandingzi</strain>
        <tissue evidence="1">Leaves</tissue>
    </source>
</reference>
<sequence length="84" mass="9939">MKQLLQPKVQSCDSKEREFQDLAKWKMRIEARQAAILAEIDGIVKETETIRAQLKKLLLQQDQFKENHIRFDSKITCERPENPD</sequence>
<comment type="caution">
    <text evidence="1">The sequence shown here is derived from an EMBL/GenBank/DDBJ whole genome shotgun (WGS) entry which is preliminary data.</text>
</comment>
<dbReference type="EMBL" id="VIEB01000077">
    <property type="protein sequence ID" value="TQE07988.1"/>
    <property type="molecule type" value="Genomic_DNA"/>
</dbReference>
<protein>
    <submittedName>
        <fullName evidence="1">Uncharacterized protein</fullName>
    </submittedName>
</protein>
<dbReference type="Proteomes" id="UP000315295">
    <property type="component" value="Unassembled WGS sequence"/>
</dbReference>
<name>A0A540NAD8_MALBA</name>
<evidence type="ECO:0000313" key="1">
    <source>
        <dbReference type="EMBL" id="TQE07988.1"/>
    </source>
</evidence>
<keyword evidence="2" id="KW-1185">Reference proteome</keyword>
<gene>
    <name evidence="1" type="ORF">C1H46_006396</name>
</gene>
<accession>A0A540NAD8</accession>